<name>A0A1I4G8L5_9FIRM</name>
<keyword evidence="3 6" id="KW-0346">Stress response</keyword>
<dbReference type="STRING" id="29563.SAMN02983006_00630"/>
<reference evidence="8 9" key="1">
    <citation type="submission" date="2016-10" db="EMBL/GenBank/DDBJ databases">
        <authorList>
            <person name="de Groot N.N."/>
        </authorList>
    </citation>
    <scope>NUCLEOTIDE SEQUENCE [LARGE SCALE GENOMIC DNA]</scope>
    <source>
        <strain evidence="8 9">ATCC 51327</strain>
    </source>
</reference>
<dbReference type="HAMAP" id="MF_00081">
    <property type="entry name" value="HrcA"/>
    <property type="match status" value="1"/>
</dbReference>
<dbReference type="InterPro" id="IPR036390">
    <property type="entry name" value="WH_DNA-bd_sf"/>
</dbReference>
<keyword evidence="4 6" id="KW-0804">Transcription</keyword>
<organism evidence="8 9">
    <name type="scientific">Halanaerobium salsuginis</name>
    <dbReference type="NCBI Taxonomy" id="29563"/>
    <lineage>
        <taxon>Bacteria</taxon>
        <taxon>Bacillati</taxon>
        <taxon>Bacillota</taxon>
        <taxon>Clostridia</taxon>
        <taxon>Halanaerobiales</taxon>
        <taxon>Halanaerobiaceae</taxon>
        <taxon>Halanaerobium</taxon>
    </lineage>
</organism>
<feature type="domain" description="Heat-inducible transcription repressor HrcA C-terminal" evidence="7">
    <location>
        <begin position="107"/>
        <end position="329"/>
    </location>
</feature>
<gene>
    <name evidence="6" type="primary">hrcA</name>
    <name evidence="8" type="ORF">SAMN02983006_00630</name>
</gene>
<dbReference type="Proteomes" id="UP000199006">
    <property type="component" value="Unassembled WGS sequence"/>
</dbReference>
<dbReference type="GO" id="GO:0045892">
    <property type="term" value="P:negative regulation of DNA-templated transcription"/>
    <property type="evidence" value="ECO:0007669"/>
    <property type="project" value="UniProtKB-UniRule"/>
</dbReference>
<evidence type="ECO:0000256" key="1">
    <source>
        <dbReference type="ARBA" id="ARBA00022491"/>
    </source>
</evidence>
<dbReference type="InterPro" id="IPR029016">
    <property type="entry name" value="GAF-like_dom_sf"/>
</dbReference>
<dbReference type="InterPro" id="IPR036388">
    <property type="entry name" value="WH-like_DNA-bd_sf"/>
</dbReference>
<dbReference type="InterPro" id="IPR023120">
    <property type="entry name" value="WHTH_transcript_rep_HrcA_IDD"/>
</dbReference>
<dbReference type="Gene3D" id="1.10.10.10">
    <property type="entry name" value="Winged helix-like DNA-binding domain superfamily/Winged helix DNA-binding domain"/>
    <property type="match status" value="1"/>
</dbReference>
<sequence>MVEELDPRKKRILRAIIQEHIISASPIGSRTLAKKYNLDVSPATIRNEMADLEDLGYLEQPHTSAGRIPSDKGYRYYVDELIRDNSRKAPGMLNNIEDLYQDLQDVQDIISGMAKMLSNMTHYTAMVSEPKSQVSRLSKVEIMQLADNSLLLVLVTDAGMVNNKIINLDQKLSARKLSYINRFLSEKLESRLLAELNHAYLNELEKELLTRLDLSFELFKQFYNEFEGAFEPGGVKVYLGGTSYILEQPEFNDLARLKKMLKLLDQEEMLNKIINSISGSDLAIKIGQENEVEDIRNCSLVVATYYISNRAVGKIGVIGPTRMEYPRVISSVNVISDILSKLISKASG</sequence>
<dbReference type="InterPro" id="IPR002571">
    <property type="entry name" value="HrcA"/>
</dbReference>
<dbReference type="PANTHER" id="PTHR34824:SF1">
    <property type="entry name" value="HEAT-INDUCIBLE TRANSCRIPTION REPRESSOR HRCA"/>
    <property type="match status" value="1"/>
</dbReference>
<keyword evidence="9" id="KW-1185">Reference proteome</keyword>
<evidence type="ECO:0000256" key="2">
    <source>
        <dbReference type="ARBA" id="ARBA00023015"/>
    </source>
</evidence>
<accession>A0A1I4G8L5</accession>
<dbReference type="EMBL" id="FOTI01000005">
    <property type="protein sequence ID" value="SFL25657.1"/>
    <property type="molecule type" value="Genomic_DNA"/>
</dbReference>
<evidence type="ECO:0000256" key="6">
    <source>
        <dbReference type="HAMAP-Rule" id="MF_00081"/>
    </source>
</evidence>
<dbReference type="Pfam" id="PF01628">
    <property type="entry name" value="HrcA"/>
    <property type="match status" value="1"/>
</dbReference>
<dbReference type="PANTHER" id="PTHR34824">
    <property type="entry name" value="HEAT-INDUCIBLE TRANSCRIPTION REPRESSOR HRCA"/>
    <property type="match status" value="1"/>
</dbReference>
<dbReference type="SUPFAM" id="SSF46785">
    <property type="entry name" value="Winged helix' DNA-binding domain"/>
    <property type="match status" value="1"/>
</dbReference>
<evidence type="ECO:0000313" key="8">
    <source>
        <dbReference type="EMBL" id="SFL25657.1"/>
    </source>
</evidence>
<protein>
    <recommendedName>
        <fullName evidence="6">Heat-inducible transcription repressor HrcA</fullName>
    </recommendedName>
</protein>
<dbReference type="SUPFAM" id="SSF55781">
    <property type="entry name" value="GAF domain-like"/>
    <property type="match status" value="1"/>
</dbReference>
<keyword evidence="2 6" id="KW-0805">Transcription regulation</keyword>
<evidence type="ECO:0000256" key="4">
    <source>
        <dbReference type="ARBA" id="ARBA00023163"/>
    </source>
</evidence>
<evidence type="ECO:0000259" key="7">
    <source>
        <dbReference type="Pfam" id="PF01628"/>
    </source>
</evidence>
<dbReference type="PIRSF" id="PIRSF005485">
    <property type="entry name" value="HrcA"/>
    <property type="match status" value="1"/>
</dbReference>
<dbReference type="NCBIfam" id="TIGR00331">
    <property type="entry name" value="hrcA"/>
    <property type="match status" value="1"/>
</dbReference>
<dbReference type="FunFam" id="1.10.10.10:FF:000049">
    <property type="entry name" value="Heat-inducible transcription repressor HrcA"/>
    <property type="match status" value="1"/>
</dbReference>
<proteinExistence type="inferred from homology"/>
<comment type="function">
    <text evidence="5 6">Negative regulator of class I heat shock genes (grpE-dnaK-dnaJ and groELS operons). Prevents heat-shock induction of these operons.</text>
</comment>
<comment type="similarity">
    <text evidence="6">Belongs to the HrcA family.</text>
</comment>
<keyword evidence="1 6" id="KW-0678">Repressor</keyword>
<evidence type="ECO:0000256" key="3">
    <source>
        <dbReference type="ARBA" id="ARBA00023016"/>
    </source>
</evidence>
<dbReference type="Gene3D" id="3.30.390.60">
    <property type="entry name" value="Heat-inducible transcription repressor hrca homolog, domain 3"/>
    <property type="match status" value="1"/>
</dbReference>
<dbReference type="OrthoDB" id="9783139at2"/>
<dbReference type="GO" id="GO:0003677">
    <property type="term" value="F:DNA binding"/>
    <property type="evidence" value="ECO:0007669"/>
    <property type="project" value="InterPro"/>
</dbReference>
<evidence type="ECO:0000313" key="9">
    <source>
        <dbReference type="Proteomes" id="UP000199006"/>
    </source>
</evidence>
<evidence type="ECO:0000256" key="5">
    <source>
        <dbReference type="ARBA" id="ARBA00055319"/>
    </source>
</evidence>
<dbReference type="Gene3D" id="3.30.450.40">
    <property type="match status" value="1"/>
</dbReference>
<dbReference type="AlphaFoldDB" id="A0A1I4G8L5"/>
<dbReference type="InterPro" id="IPR021153">
    <property type="entry name" value="HrcA_C"/>
</dbReference>